<dbReference type="GO" id="GO:0003677">
    <property type="term" value="F:DNA binding"/>
    <property type="evidence" value="ECO:0007669"/>
    <property type="project" value="InterPro"/>
</dbReference>
<name>A0A401QY92_STRNR</name>
<sequence>MAEQPGEESDQEKQDARETLAHALLTLRRKAGKSLQQLAEDTGYERSYLNRLETGQRLSKKPVMEDLDTYYGTDGLLVRLWKAARNSVIVNRYKLLMQYEEGAVIMHKYMQVMPGLLQTEDYARAVLSSSPNHFDPDWLEEQVTLRLSRQELLHREPPPSVRVILDESVLRRPTTDPTTWTGQLSHLMESAERPSIVLQVLPFDAGVHDLMGGSLSVLWQADGAGVAYLEGSKSGELIEDAEEVARYRLSYDQLRDSALSPSASLDFIGKIMEGIAS</sequence>
<evidence type="ECO:0000259" key="1">
    <source>
        <dbReference type="PROSITE" id="PS50943"/>
    </source>
</evidence>
<accession>A0A401QY92</accession>
<dbReference type="InterPro" id="IPR043917">
    <property type="entry name" value="DUF5753"/>
</dbReference>
<dbReference type="EMBL" id="BHXC01000006">
    <property type="protein sequence ID" value="GCB90331.1"/>
    <property type="molecule type" value="Genomic_DNA"/>
</dbReference>
<protein>
    <submittedName>
        <fullName evidence="2">Transcriptional regulator</fullName>
    </submittedName>
</protein>
<proteinExistence type="predicted"/>
<dbReference type="AlphaFoldDB" id="A0A401QY92"/>
<dbReference type="Pfam" id="PF13560">
    <property type="entry name" value="HTH_31"/>
    <property type="match status" value="1"/>
</dbReference>
<gene>
    <name evidence="2" type="ORF">SALB_03035</name>
</gene>
<dbReference type="Gene3D" id="1.10.260.40">
    <property type="entry name" value="lambda repressor-like DNA-binding domains"/>
    <property type="match status" value="1"/>
</dbReference>
<dbReference type="PROSITE" id="PS50943">
    <property type="entry name" value="HTH_CROC1"/>
    <property type="match status" value="1"/>
</dbReference>
<dbReference type="Pfam" id="PF19054">
    <property type="entry name" value="DUF5753"/>
    <property type="match status" value="1"/>
</dbReference>
<evidence type="ECO:0000313" key="3">
    <source>
        <dbReference type="Proteomes" id="UP000288351"/>
    </source>
</evidence>
<dbReference type="SMART" id="SM00530">
    <property type="entry name" value="HTH_XRE"/>
    <property type="match status" value="1"/>
</dbReference>
<reference evidence="2 3" key="1">
    <citation type="journal article" date="2019" name="Microbiol. Resour. Announc.">
        <title>Draft Genome Sequence of the Most Traditional epsilon-Poly-l-Lysine Producer, Streptomyces albulus NBRC14147.</title>
        <authorList>
            <person name="Yamanaka K."/>
            <person name="Hamano Y."/>
        </authorList>
    </citation>
    <scope>NUCLEOTIDE SEQUENCE [LARGE SCALE GENOMIC DNA]</scope>
    <source>
        <strain evidence="2 3">NBRC 14147</strain>
    </source>
</reference>
<comment type="caution">
    <text evidence="2">The sequence shown here is derived from an EMBL/GenBank/DDBJ whole genome shotgun (WGS) entry which is preliminary data.</text>
</comment>
<organism evidence="2 3">
    <name type="scientific">Streptomyces noursei</name>
    <name type="common">Streptomyces albulus</name>
    <dbReference type="NCBI Taxonomy" id="1971"/>
    <lineage>
        <taxon>Bacteria</taxon>
        <taxon>Bacillati</taxon>
        <taxon>Actinomycetota</taxon>
        <taxon>Actinomycetes</taxon>
        <taxon>Kitasatosporales</taxon>
        <taxon>Streptomycetaceae</taxon>
        <taxon>Streptomyces</taxon>
    </lineage>
</organism>
<evidence type="ECO:0000313" key="2">
    <source>
        <dbReference type="EMBL" id="GCB90331.1"/>
    </source>
</evidence>
<dbReference type="InterPro" id="IPR001387">
    <property type="entry name" value="Cro/C1-type_HTH"/>
</dbReference>
<dbReference type="CDD" id="cd00093">
    <property type="entry name" value="HTH_XRE"/>
    <property type="match status" value="1"/>
</dbReference>
<dbReference type="RefSeq" id="WP_037636349.1">
    <property type="nucleotide sequence ID" value="NZ_BHXC01000006.1"/>
</dbReference>
<feature type="domain" description="HTH cro/C1-type" evidence="1">
    <location>
        <begin position="24"/>
        <end position="76"/>
    </location>
</feature>
<dbReference type="SUPFAM" id="SSF47413">
    <property type="entry name" value="lambda repressor-like DNA-binding domains"/>
    <property type="match status" value="1"/>
</dbReference>
<dbReference type="InterPro" id="IPR010982">
    <property type="entry name" value="Lambda_DNA-bd_dom_sf"/>
</dbReference>
<dbReference type="Proteomes" id="UP000288351">
    <property type="component" value="Unassembled WGS sequence"/>
</dbReference>